<dbReference type="SMART" id="SM00448">
    <property type="entry name" value="REC"/>
    <property type="match status" value="1"/>
</dbReference>
<comment type="caution">
    <text evidence="5">The sequence shown here is derived from an EMBL/GenBank/DDBJ whole genome shotgun (WGS) entry which is preliminary data.</text>
</comment>
<dbReference type="Pfam" id="PF00072">
    <property type="entry name" value="Response_reg"/>
    <property type="match status" value="1"/>
</dbReference>
<dbReference type="Gene3D" id="3.30.565.10">
    <property type="entry name" value="Histidine kinase-like ATPase, C-terminal domain"/>
    <property type="match status" value="1"/>
</dbReference>
<keyword evidence="1 3" id="KW-0597">Phosphoprotein</keyword>
<dbReference type="SUPFAM" id="SSF55874">
    <property type="entry name" value="ATPase domain of HSP90 chaperone/DNA topoisomerase II/histidine kinase"/>
    <property type="match status" value="1"/>
</dbReference>
<gene>
    <name evidence="5" type="ORF">IPJ38_11910</name>
</gene>
<dbReference type="PANTHER" id="PTHR45339">
    <property type="entry name" value="HYBRID SIGNAL TRANSDUCTION HISTIDINE KINASE J"/>
    <property type="match status" value="1"/>
</dbReference>
<dbReference type="Gene3D" id="3.40.50.2300">
    <property type="match status" value="1"/>
</dbReference>
<feature type="modified residue" description="4-aspartylphosphate" evidence="3">
    <location>
        <position position="107"/>
    </location>
</feature>
<dbReference type="InterPro" id="IPR036890">
    <property type="entry name" value="HATPase_C_sf"/>
</dbReference>
<evidence type="ECO:0000313" key="5">
    <source>
        <dbReference type="EMBL" id="MBK7415702.1"/>
    </source>
</evidence>
<evidence type="ECO:0000256" key="1">
    <source>
        <dbReference type="ARBA" id="ARBA00022553"/>
    </source>
</evidence>
<dbReference type="EMBL" id="JADJMS010000024">
    <property type="protein sequence ID" value="MBK7415702.1"/>
    <property type="molecule type" value="Genomic_DNA"/>
</dbReference>
<dbReference type="CDD" id="cd17546">
    <property type="entry name" value="REC_hyHK_CKI1_RcsC-like"/>
    <property type="match status" value="1"/>
</dbReference>
<name>A0A935JXW5_9RHOO</name>
<reference evidence="5 6" key="1">
    <citation type="submission" date="2020-10" db="EMBL/GenBank/DDBJ databases">
        <title>Connecting structure to function with the recovery of over 1000 high-quality activated sludge metagenome-assembled genomes encoding full-length rRNA genes using long-read sequencing.</title>
        <authorList>
            <person name="Singleton C.M."/>
            <person name="Petriglieri F."/>
            <person name="Kristensen J.M."/>
            <person name="Kirkegaard R.H."/>
            <person name="Michaelsen T.Y."/>
            <person name="Andersen M.H."/>
            <person name="Karst S.M."/>
            <person name="Dueholm M.S."/>
            <person name="Nielsen P.H."/>
            <person name="Albertsen M."/>
        </authorList>
    </citation>
    <scope>NUCLEOTIDE SEQUENCE [LARGE SCALE GENOMIC DNA]</scope>
    <source>
        <strain evidence="5">EsbW_18-Q3-R4-48_BATAC.463</strain>
    </source>
</reference>
<proteinExistence type="predicted"/>
<evidence type="ECO:0000259" key="4">
    <source>
        <dbReference type="PROSITE" id="PS50110"/>
    </source>
</evidence>
<dbReference type="InterPro" id="IPR001789">
    <property type="entry name" value="Sig_transdc_resp-reg_receiver"/>
</dbReference>
<dbReference type="GO" id="GO:0000160">
    <property type="term" value="P:phosphorelay signal transduction system"/>
    <property type="evidence" value="ECO:0007669"/>
    <property type="project" value="UniProtKB-KW"/>
</dbReference>
<dbReference type="PROSITE" id="PS50110">
    <property type="entry name" value="RESPONSE_REGULATORY"/>
    <property type="match status" value="1"/>
</dbReference>
<evidence type="ECO:0000256" key="3">
    <source>
        <dbReference type="PROSITE-ProRule" id="PRU00169"/>
    </source>
</evidence>
<dbReference type="InterPro" id="IPR011006">
    <property type="entry name" value="CheY-like_superfamily"/>
</dbReference>
<dbReference type="SUPFAM" id="SSF52172">
    <property type="entry name" value="CheY-like"/>
    <property type="match status" value="1"/>
</dbReference>
<dbReference type="PANTHER" id="PTHR45339:SF1">
    <property type="entry name" value="HYBRID SIGNAL TRANSDUCTION HISTIDINE KINASE J"/>
    <property type="match status" value="1"/>
</dbReference>
<dbReference type="Proteomes" id="UP000739411">
    <property type="component" value="Unassembled WGS sequence"/>
</dbReference>
<keyword evidence="2" id="KW-0902">Two-component regulatory system</keyword>
<organism evidence="5 6">
    <name type="scientific">Candidatus Dechloromonas phosphorivorans</name>
    <dbReference type="NCBI Taxonomy" id="2899244"/>
    <lineage>
        <taxon>Bacteria</taxon>
        <taxon>Pseudomonadati</taxon>
        <taxon>Pseudomonadota</taxon>
        <taxon>Betaproteobacteria</taxon>
        <taxon>Rhodocyclales</taxon>
        <taxon>Azonexaceae</taxon>
        <taxon>Dechloromonas</taxon>
    </lineage>
</organism>
<evidence type="ECO:0000313" key="6">
    <source>
        <dbReference type="Proteomes" id="UP000739411"/>
    </source>
</evidence>
<accession>A0A935JXW5</accession>
<feature type="domain" description="Response regulatory" evidence="4">
    <location>
        <begin position="57"/>
        <end position="177"/>
    </location>
</feature>
<sequence>MAISKQLVELMGGNIGCESQPGSGSTFWFELPFALAEAPVENEQGLATGTRQLFSARILLVEDNPTNSEVARIMLEDMGVITVIHAANGRAGLNAAKIGGFDLILMDCQMPEMDGFEATRQIIAHERSNGLPHTPIIALTANAIRGDRETCIEAGMDDYLAKPFRFEALMAKLDRWLPKDKSDA</sequence>
<protein>
    <submittedName>
        <fullName evidence="5">Response regulator</fullName>
    </submittedName>
</protein>
<dbReference type="AlphaFoldDB" id="A0A935JXW5"/>
<evidence type="ECO:0000256" key="2">
    <source>
        <dbReference type="ARBA" id="ARBA00023012"/>
    </source>
</evidence>